<gene>
    <name evidence="1" type="ORF">MD483_23655</name>
</gene>
<keyword evidence="2" id="KW-1185">Reference proteome</keyword>
<organism evidence="1 2">
    <name type="scientific">Vibrio paucivorans</name>
    <dbReference type="NCBI Taxonomy" id="2829489"/>
    <lineage>
        <taxon>Bacteria</taxon>
        <taxon>Pseudomonadati</taxon>
        <taxon>Pseudomonadota</taxon>
        <taxon>Gammaproteobacteria</taxon>
        <taxon>Vibrionales</taxon>
        <taxon>Vibrionaceae</taxon>
        <taxon>Vibrio</taxon>
    </lineage>
</organism>
<feature type="non-terminal residue" evidence="1">
    <location>
        <position position="83"/>
    </location>
</feature>
<evidence type="ECO:0000313" key="1">
    <source>
        <dbReference type="EMBL" id="MCW8336796.1"/>
    </source>
</evidence>
<dbReference type="EMBL" id="JAKRRX010000454">
    <property type="protein sequence ID" value="MCW8336796.1"/>
    <property type="molecule type" value="Genomic_DNA"/>
</dbReference>
<reference evidence="1" key="1">
    <citation type="submission" date="2022-02" db="EMBL/GenBank/DDBJ databases">
        <title>Vibrio sp. nov., a new bacterium isolated from Bohai sea, China.</title>
        <authorList>
            <person name="Yuan Y."/>
        </authorList>
    </citation>
    <scope>NUCLEOTIDE SEQUENCE</scope>
    <source>
        <strain evidence="1">DBSS07</strain>
    </source>
</reference>
<protein>
    <submittedName>
        <fullName evidence="1">Uncharacterized protein</fullName>
    </submittedName>
</protein>
<proteinExistence type="predicted"/>
<sequence length="83" mass="8911">NTDDSLTAQGEPVRLEELPDGSYQGYIEVGGTKTPVFSITLDTPALGQYQFTLLEALDHTGANNDSLTFTLPVYAVDSDGDRS</sequence>
<evidence type="ECO:0000313" key="2">
    <source>
        <dbReference type="Proteomes" id="UP001155586"/>
    </source>
</evidence>
<feature type="non-terminal residue" evidence="1">
    <location>
        <position position="1"/>
    </location>
</feature>
<accession>A0A9X3CJD3</accession>
<name>A0A9X3CJD3_9VIBR</name>
<comment type="caution">
    <text evidence="1">The sequence shown here is derived from an EMBL/GenBank/DDBJ whole genome shotgun (WGS) entry which is preliminary data.</text>
</comment>
<dbReference type="Proteomes" id="UP001155586">
    <property type="component" value="Unassembled WGS sequence"/>
</dbReference>
<dbReference type="RefSeq" id="WP_265689828.1">
    <property type="nucleotide sequence ID" value="NZ_JAKRRX010000454.1"/>
</dbReference>
<dbReference type="AlphaFoldDB" id="A0A9X3CJD3"/>